<evidence type="ECO:0000313" key="2">
    <source>
        <dbReference type="Proteomes" id="UP000516173"/>
    </source>
</evidence>
<sequence>MIALLAVTVEGGREILGLWAGDGGEGVCDGLKGLPKRSGRPGPNPSYTVIWTDPVARAGDGPR</sequence>
<reference evidence="1 2" key="1">
    <citation type="submission" date="2020-08" db="EMBL/GenBank/DDBJ databases">
        <title>Genome Sequencing of Nocardia wallacei strain FMUON74 and assembly.</title>
        <authorList>
            <person name="Toyokawa M."/>
            <person name="Uesaka K."/>
        </authorList>
    </citation>
    <scope>NUCLEOTIDE SEQUENCE [LARGE SCALE GENOMIC DNA]</scope>
    <source>
        <strain evidence="1 2">FMUON74</strain>
    </source>
</reference>
<name>A0A7G1KQU5_9NOCA</name>
<dbReference type="EMBL" id="AP023396">
    <property type="protein sequence ID" value="BCK56259.1"/>
    <property type="molecule type" value="Genomic_DNA"/>
</dbReference>
<dbReference type="Proteomes" id="UP000516173">
    <property type="component" value="Chromosome"/>
</dbReference>
<evidence type="ECO:0000313" key="1">
    <source>
        <dbReference type="EMBL" id="BCK56259.1"/>
    </source>
</evidence>
<protein>
    <submittedName>
        <fullName evidence="1">Uncharacterized protein</fullName>
    </submittedName>
</protein>
<dbReference type="KEGG" id="nwl:NWFMUON74_40310"/>
<accession>A0A7G1KQU5</accession>
<gene>
    <name evidence="1" type="ORF">NWFMUON74_40310</name>
</gene>
<proteinExistence type="predicted"/>
<dbReference type="AlphaFoldDB" id="A0A7G1KQU5"/>
<organism evidence="1 2">
    <name type="scientific">Nocardia wallacei</name>
    <dbReference type="NCBI Taxonomy" id="480035"/>
    <lineage>
        <taxon>Bacteria</taxon>
        <taxon>Bacillati</taxon>
        <taxon>Actinomycetota</taxon>
        <taxon>Actinomycetes</taxon>
        <taxon>Mycobacteriales</taxon>
        <taxon>Nocardiaceae</taxon>
        <taxon>Nocardia</taxon>
    </lineage>
</organism>
<keyword evidence="2" id="KW-1185">Reference proteome</keyword>